<organism evidence="2">
    <name type="scientific">Camponotus floridanus</name>
    <name type="common">Florida carpenter ant</name>
    <dbReference type="NCBI Taxonomy" id="104421"/>
    <lineage>
        <taxon>Eukaryota</taxon>
        <taxon>Metazoa</taxon>
        <taxon>Ecdysozoa</taxon>
        <taxon>Arthropoda</taxon>
        <taxon>Hexapoda</taxon>
        <taxon>Insecta</taxon>
        <taxon>Pterygota</taxon>
        <taxon>Neoptera</taxon>
        <taxon>Endopterygota</taxon>
        <taxon>Hymenoptera</taxon>
        <taxon>Apocrita</taxon>
        <taxon>Aculeata</taxon>
        <taxon>Formicoidea</taxon>
        <taxon>Formicidae</taxon>
        <taxon>Formicinae</taxon>
        <taxon>Camponotus</taxon>
    </lineage>
</organism>
<sequence length="35" mass="4210">TISQDRLNDISMLNIYHEMTDINNEEVKINEFIKK</sequence>
<dbReference type="EMBL" id="GL444277">
    <property type="protein sequence ID" value="EFN61088.1"/>
    <property type="molecule type" value="Genomic_DNA"/>
</dbReference>
<feature type="non-terminal residue" evidence="1">
    <location>
        <position position="1"/>
    </location>
</feature>
<keyword evidence="2" id="KW-1185">Reference proteome</keyword>
<name>E2AZV9_CAMFO</name>
<dbReference type="InParanoid" id="E2AZV9"/>
<reference evidence="1 2" key="1">
    <citation type="journal article" date="2010" name="Science">
        <title>Genomic comparison of the ants Camponotus floridanus and Harpegnathos saltator.</title>
        <authorList>
            <person name="Bonasio R."/>
            <person name="Zhang G."/>
            <person name="Ye C."/>
            <person name="Mutti N.S."/>
            <person name="Fang X."/>
            <person name="Qin N."/>
            <person name="Donahue G."/>
            <person name="Yang P."/>
            <person name="Li Q."/>
            <person name="Li C."/>
            <person name="Zhang P."/>
            <person name="Huang Z."/>
            <person name="Berger S.L."/>
            <person name="Reinberg D."/>
            <person name="Wang J."/>
            <person name="Liebig J."/>
        </authorList>
    </citation>
    <scope>NUCLEOTIDE SEQUENCE [LARGE SCALE GENOMIC DNA]</scope>
    <source>
        <strain evidence="2">C129</strain>
    </source>
</reference>
<evidence type="ECO:0000313" key="2">
    <source>
        <dbReference type="Proteomes" id="UP000000311"/>
    </source>
</evidence>
<dbReference type="Proteomes" id="UP000000311">
    <property type="component" value="Unassembled WGS sequence"/>
</dbReference>
<proteinExistence type="predicted"/>
<accession>E2AZV9</accession>
<protein>
    <submittedName>
        <fullName evidence="1">Uncharacterized protein</fullName>
    </submittedName>
</protein>
<gene>
    <name evidence="1" type="ORF">EAG_15067</name>
</gene>
<evidence type="ECO:0000313" key="1">
    <source>
        <dbReference type="EMBL" id="EFN61088.1"/>
    </source>
</evidence>
<feature type="non-terminal residue" evidence="1">
    <location>
        <position position="35"/>
    </location>
</feature>
<dbReference type="AlphaFoldDB" id="E2AZV9"/>